<dbReference type="Proteomes" id="UP000515317">
    <property type="component" value="Chromosome"/>
</dbReference>
<organism evidence="2 3">
    <name type="scientific">Terrihabitans soli</name>
    <dbReference type="NCBI Taxonomy" id="708113"/>
    <lineage>
        <taxon>Bacteria</taxon>
        <taxon>Pseudomonadati</taxon>
        <taxon>Pseudomonadota</taxon>
        <taxon>Alphaproteobacteria</taxon>
        <taxon>Hyphomicrobiales</taxon>
        <taxon>Terrihabitans</taxon>
    </lineage>
</organism>
<reference evidence="2 3" key="1">
    <citation type="submission" date="2020-08" db="EMBL/GenBank/DDBJ databases">
        <title>Genome sequence of Rhizobiales bacterium strain IZ6.</title>
        <authorList>
            <person name="Nakai R."/>
            <person name="Naganuma T."/>
        </authorList>
    </citation>
    <scope>NUCLEOTIDE SEQUENCE [LARGE SCALE GENOMIC DNA]</scope>
    <source>
        <strain evidence="2 3">IZ6</strain>
    </source>
</reference>
<sequence>MLSLFIPFARHALQFGFGILTAKGVLSADDAASALTQTETVIGALGSIVTYGTYLYGLYRKYKASKVTA</sequence>
<dbReference type="KEGG" id="tso:IZ6_24890"/>
<dbReference type="Pfam" id="PF23987">
    <property type="entry name" value="Phage_holin_10"/>
    <property type="match status" value="1"/>
</dbReference>
<accession>A0A6S6QMQ1</accession>
<name>A0A6S6QMQ1_9HYPH</name>
<dbReference type="RefSeq" id="WP_222875377.1">
    <property type="nucleotide sequence ID" value="NZ_AP023361.1"/>
</dbReference>
<gene>
    <name evidence="2" type="ORF">IZ6_24890</name>
</gene>
<keyword evidence="1" id="KW-0812">Transmembrane</keyword>
<feature type="transmembrane region" description="Helical" evidence="1">
    <location>
        <begin position="37"/>
        <end position="59"/>
    </location>
</feature>
<evidence type="ECO:0000313" key="2">
    <source>
        <dbReference type="EMBL" id="BCJ91754.1"/>
    </source>
</evidence>
<protein>
    <submittedName>
        <fullName evidence="2">Uncharacterized protein</fullName>
    </submittedName>
</protein>
<dbReference type="AlphaFoldDB" id="A0A6S6QMQ1"/>
<keyword evidence="1" id="KW-1133">Transmembrane helix</keyword>
<evidence type="ECO:0000313" key="3">
    <source>
        <dbReference type="Proteomes" id="UP000515317"/>
    </source>
</evidence>
<evidence type="ECO:0000256" key="1">
    <source>
        <dbReference type="SAM" id="Phobius"/>
    </source>
</evidence>
<keyword evidence="3" id="KW-1185">Reference proteome</keyword>
<dbReference type="EMBL" id="AP023361">
    <property type="protein sequence ID" value="BCJ91754.1"/>
    <property type="molecule type" value="Genomic_DNA"/>
</dbReference>
<proteinExistence type="predicted"/>
<keyword evidence="1" id="KW-0472">Membrane</keyword>
<dbReference type="InterPro" id="IPR058159">
    <property type="entry name" value="Phage_holin_10"/>
</dbReference>